<evidence type="ECO:0000256" key="12">
    <source>
        <dbReference type="HAMAP-Rule" id="MF_00188"/>
    </source>
</evidence>
<keyword evidence="6 12" id="KW-0479">Metal-binding</keyword>
<dbReference type="InterPro" id="IPR001915">
    <property type="entry name" value="Peptidase_M48"/>
</dbReference>
<accession>A0A2G6KB55</accession>
<feature type="transmembrane region" description="Helical" evidence="12">
    <location>
        <begin position="7"/>
        <end position="24"/>
    </location>
</feature>
<dbReference type="InterPro" id="IPR050083">
    <property type="entry name" value="HtpX_protease"/>
</dbReference>
<comment type="subcellular location">
    <subcellularLocation>
        <location evidence="1 12">Cell membrane</location>
        <topology evidence="1 12">Multi-pass membrane protein</topology>
    </subcellularLocation>
</comment>
<protein>
    <recommendedName>
        <fullName evidence="12">Protease HtpX homolog</fullName>
        <ecNumber evidence="12">3.4.24.-</ecNumber>
    </recommendedName>
</protein>
<dbReference type="Pfam" id="PF01435">
    <property type="entry name" value="Peptidase_M48"/>
    <property type="match status" value="1"/>
</dbReference>
<evidence type="ECO:0000256" key="9">
    <source>
        <dbReference type="ARBA" id="ARBA00022989"/>
    </source>
</evidence>
<evidence type="ECO:0000256" key="3">
    <source>
        <dbReference type="ARBA" id="ARBA00022475"/>
    </source>
</evidence>
<feature type="binding site" evidence="12">
    <location>
        <position position="204"/>
    </location>
    <ligand>
        <name>Zn(2+)</name>
        <dbReference type="ChEBI" id="CHEBI:29105"/>
        <note>catalytic</note>
    </ligand>
</feature>
<comment type="caution">
    <text evidence="14">The sequence shown here is derived from an EMBL/GenBank/DDBJ whole genome shotgun (WGS) entry which is preliminary data.</text>
</comment>
<keyword evidence="8 12" id="KW-0862">Zinc</keyword>
<keyword evidence="11 12" id="KW-0472">Membrane</keyword>
<sequence length="284" mass="30416">MNSMKTGILMAGLAGLLMLFGGYFGGEQGVIMAFIVAMGMNFFSYWFSDKLVLKMYRAQEVSQHESPELYGMVRRLARQAELPIPKVYIIPTENPNAFATGRNPKHAAVAVTTGIMRMLSHDELAGVIGHELGHVKNRDILIQTIAATFASAISFLAMMARWGAFFGGGRDDDEGGGALGMLAMALLAPVAATVIQLAISRSREFMADRAGAEISGSPQALASALGKISRGVQARPLAATPSHNATAHMFIMKPFSAGGLASLFSTHPSTEERIARLQQLARNM</sequence>
<feature type="active site" evidence="12">
    <location>
        <position position="131"/>
    </location>
</feature>
<feature type="binding site" evidence="12">
    <location>
        <position position="130"/>
    </location>
    <ligand>
        <name>Zn(2+)</name>
        <dbReference type="ChEBI" id="CHEBI:29105"/>
        <note>catalytic</note>
    </ligand>
</feature>
<dbReference type="PANTHER" id="PTHR43221">
    <property type="entry name" value="PROTEASE HTPX"/>
    <property type="match status" value="1"/>
</dbReference>
<feature type="domain" description="Peptidase M48" evidence="13">
    <location>
        <begin position="65"/>
        <end position="280"/>
    </location>
</feature>
<dbReference type="NCBIfam" id="NF002826">
    <property type="entry name" value="PRK03001.1"/>
    <property type="match status" value="1"/>
</dbReference>
<comment type="similarity">
    <text evidence="2 12">Belongs to the peptidase M48B family.</text>
</comment>
<feature type="transmembrane region" description="Helical" evidence="12">
    <location>
        <begin position="30"/>
        <end position="47"/>
    </location>
</feature>
<keyword evidence="3 12" id="KW-1003">Cell membrane</keyword>
<evidence type="ECO:0000256" key="5">
    <source>
        <dbReference type="ARBA" id="ARBA00022692"/>
    </source>
</evidence>
<dbReference type="EC" id="3.4.24.-" evidence="12"/>
<dbReference type="GO" id="GO:0006508">
    <property type="term" value="P:proteolysis"/>
    <property type="evidence" value="ECO:0007669"/>
    <property type="project" value="UniProtKB-KW"/>
</dbReference>
<dbReference type="GO" id="GO:0004222">
    <property type="term" value="F:metalloendopeptidase activity"/>
    <property type="evidence" value="ECO:0007669"/>
    <property type="project" value="UniProtKB-UniRule"/>
</dbReference>
<evidence type="ECO:0000313" key="15">
    <source>
        <dbReference type="Proteomes" id="UP000230821"/>
    </source>
</evidence>
<dbReference type="CDD" id="cd07336">
    <property type="entry name" value="M48B_HtpX_like"/>
    <property type="match status" value="1"/>
</dbReference>
<dbReference type="AlphaFoldDB" id="A0A2G6KB55"/>
<keyword evidence="5 12" id="KW-0812">Transmembrane</keyword>
<evidence type="ECO:0000256" key="1">
    <source>
        <dbReference type="ARBA" id="ARBA00004651"/>
    </source>
</evidence>
<proteinExistence type="inferred from homology"/>
<keyword evidence="7 12" id="KW-0378">Hydrolase</keyword>
<reference evidence="14 15" key="1">
    <citation type="submission" date="2017-10" db="EMBL/GenBank/DDBJ databases">
        <title>Novel microbial diversity and functional potential in the marine mammal oral microbiome.</title>
        <authorList>
            <person name="Dudek N.K."/>
            <person name="Sun C.L."/>
            <person name="Burstein D."/>
            <person name="Kantor R.S."/>
            <person name="Aliaga Goltsman D.S."/>
            <person name="Bik E.M."/>
            <person name="Thomas B.C."/>
            <person name="Banfield J.F."/>
            <person name="Relman D.A."/>
        </authorList>
    </citation>
    <scope>NUCLEOTIDE SEQUENCE [LARGE SCALE GENOMIC DNA]</scope>
    <source>
        <strain evidence="14">DOLJORAL78_47_16</strain>
    </source>
</reference>
<evidence type="ECO:0000256" key="2">
    <source>
        <dbReference type="ARBA" id="ARBA00009779"/>
    </source>
</evidence>
<feature type="transmembrane region" description="Helical" evidence="12">
    <location>
        <begin position="176"/>
        <end position="199"/>
    </location>
</feature>
<dbReference type="Gene3D" id="3.30.2010.10">
    <property type="entry name" value="Metalloproteases ('zincins'), catalytic domain"/>
    <property type="match status" value="1"/>
</dbReference>
<comment type="cofactor">
    <cofactor evidence="12">
        <name>Zn(2+)</name>
        <dbReference type="ChEBI" id="CHEBI:29105"/>
    </cofactor>
    <text evidence="12">Binds 1 zinc ion per subunit.</text>
</comment>
<gene>
    <name evidence="12" type="primary">htpX</name>
    <name evidence="14" type="ORF">CSA56_13940</name>
</gene>
<feature type="transmembrane region" description="Helical" evidence="12">
    <location>
        <begin position="140"/>
        <end position="164"/>
    </location>
</feature>
<dbReference type="PANTHER" id="PTHR43221:SF1">
    <property type="entry name" value="PROTEASE HTPX"/>
    <property type="match status" value="1"/>
</dbReference>
<keyword evidence="9 12" id="KW-1133">Transmembrane helix</keyword>
<dbReference type="EMBL" id="PDSK01000106">
    <property type="protein sequence ID" value="PIE32893.1"/>
    <property type="molecule type" value="Genomic_DNA"/>
</dbReference>
<name>A0A2G6KB55_9BACT</name>
<dbReference type="GO" id="GO:0005886">
    <property type="term" value="C:plasma membrane"/>
    <property type="evidence" value="ECO:0007669"/>
    <property type="project" value="UniProtKB-SubCell"/>
</dbReference>
<dbReference type="InterPro" id="IPR022919">
    <property type="entry name" value="Pept_M48_protease_HtpX"/>
</dbReference>
<keyword evidence="10 12" id="KW-0482">Metalloprotease</keyword>
<organism evidence="14 15">
    <name type="scientific">candidate division KSB3 bacterium</name>
    <dbReference type="NCBI Taxonomy" id="2044937"/>
    <lineage>
        <taxon>Bacteria</taxon>
        <taxon>candidate division KSB3</taxon>
    </lineage>
</organism>
<evidence type="ECO:0000259" key="13">
    <source>
        <dbReference type="Pfam" id="PF01435"/>
    </source>
</evidence>
<dbReference type="Proteomes" id="UP000230821">
    <property type="component" value="Unassembled WGS sequence"/>
</dbReference>
<feature type="binding site" evidence="12">
    <location>
        <position position="134"/>
    </location>
    <ligand>
        <name>Zn(2+)</name>
        <dbReference type="ChEBI" id="CHEBI:29105"/>
        <note>catalytic</note>
    </ligand>
</feature>
<evidence type="ECO:0000313" key="14">
    <source>
        <dbReference type="EMBL" id="PIE32893.1"/>
    </source>
</evidence>
<keyword evidence="4 12" id="KW-0645">Protease</keyword>
<evidence type="ECO:0000256" key="7">
    <source>
        <dbReference type="ARBA" id="ARBA00022801"/>
    </source>
</evidence>
<evidence type="ECO:0000256" key="10">
    <source>
        <dbReference type="ARBA" id="ARBA00023049"/>
    </source>
</evidence>
<evidence type="ECO:0000256" key="11">
    <source>
        <dbReference type="ARBA" id="ARBA00023136"/>
    </source>
</evidence>
<dbReference type="GO" id="GO:0008270">
    <property type="term" value="F:zinc ion binding"/>
    <property type="evidence" value="ECO:0007669"/>
    <property type="project" value="UniProtKB-UniRule"/>
</dbReference>
<dbReference type="HAMAP" id="MF_00188">
    <property type="entry name" value="Pept_M48_protease_HtpX"/>
    <property type="match status" value="1"/>
</dbReference>
<evidence type="ECO:0000256" key="6">
    <source>
        <dbReference type="ARBA" id="ARBA00022723"/>
    </source>
</evidence>
<evidence type="ECO:0000256" key="4">
    <source>
        <dbReference type="ARBA" id="ARBA00022670"/>
    </source>
</evidence>
<evidence type="ECO:0000256" key="8">
    <source>
        <dbReference type="ARBA" id="ARBA00022833"/>
    </source>
</evidence>